<evidence type="ECO:0000313" key="4">
    <source>
        <dbReference type="Proteomes" id="UP000008148"/>
    </source>
</evidence>
<gene>
    <name evidence="3" type="ordered locus">CKO_00544</name>
</gene>
<evidence type="ECO:0000313" key="3">
    <source>
        <dbReference type="EMBL" id="ABV11700.1"/>
    </source>
</evidence>
<sequence length="57" mass="6365">MALVVASAPLKLPIAVRAALTMTQFFIFCSLKVRGCRQKKVKPMTKMIPEKSRAVMQ</sequence>
<accession>A8ADY8</accession>
<keyword evidence="1" id="KW-1133">Transmembrane helix</keyword>
<dbReference type="HOGENOM" id="CLU_2988314_0_0_6"/>
<feature type="signal peptide" evidence="2">
    <location>
        <begin position="1"/>
        <end position="18"/>
    </location>
</feature>
<protein>
    <submittedName>
        <fullName evidence="3">Uncharacterized protein</fullName>
    </submittedName>
</protein>
<dbReference type="AlphaFoldDB" id="A8ADY8"/>
<keyword evidence="2" id="KW-0732">Signal</keyword>
<dbReference type="EMBL" id="CP000822">
    <property type="protein sequence ID" value="ABV11700.1"/>
    <property type="molecule type" value="Genomic_DNA"/>
</dbReference>
<keyword evidence="1" id="KW-0812">Transmembrane</keyword>
<dbReference type="Proteomes" id="UP000008148">
    <property type="component" value="Chromosome"/>
</dbReference>
<reference evidence="3 4" key="1">
    <citation type="submission" date="2007-08" db="EMBL/GenBank/DDBJ databases">
        <authorList>
            <consortium name="The Citrobacter koseri Genome Sequencing Project"/>
            <person name="McClelland M."/>
            <person name="Sanderson E.K."/>
            <person name="Porwollik S."/>
            <person name="Spieth J."/>
            <person name="Clifton W.S."/>
            <person name="Latreille P."/>
            <person name="Courtney L."/>
            <person name="Wang C."/>
            <person name="Pepin K."/>
            <person name="Bhonagiri V."/>
            <person name="Nash W."/>
            <person name="Johnson M."/>
            <person name="Thiruvilangam P."/>
            <person name="Wilson R."/>
        </authorList>
    </citation>
    <scope>NUCLEOTIDE SEQUENCE [LARGE SCALE GENOMIC DNA]</scope>
    <source>
        <strain evidence="4">ATCC BAA-895 / CDC 4225-83 / SGSC4696</strain>
    </source>
</reference>
<feature type="chain" id="PRO_5002717438" evidence="2">
    <location>
        <begin position="19"/>
        <end position="57"/>
    </location>
</feature>
<keyword evidence="1" id="KW-0472">Membrane</keyword>
<dbReference type="KEGG" id="cko:CKO_00544"/>
<proteinExistence type="predicted"/>
<name>A8ADY8_CITK8</name>
<organism evidence="3 4">
    <name type="scientific">Citrobacter koseri (strain ATCC BAA-895 / CDC 4225-83 / SGSC4696)</name>
    <dbReference type="NCBI Taxonomy" id="290338"/>
    <lineage>
        <taxon>Bacteria</taxon>
        <taxon>Pseudomonadati</taxon>
        <taxon>Pseudomonadota</taxon>
        <taxon>Gammaproteobacteria</taxon>
        <taxon>Enterobacterales</taxon>
        <taxon>Enterobacteriaceae</taxon>
        <taxon>Citrobacter</taxon>
    </lineage>
</organism>
<feature type="transmembrane region" description="Helical" evidence="1">
    <location>
        <begin position="12"/>
        <end position="31"/>
    </location>
</feature>
<keyword evidence="4" id="KW-1185">Reference proteome</keyword>
<evidence type="ECO:0000256" key="2">
    <source>
        <dbReference type="SAM" id="SignalP"/>
    </source>
</evidence>
<evidence type="ECO:0000256" key="1">
    <source>
        <dbReference type="SAM" id="Phobius"/>
    </source>
</evidence>